<evidence type="ECO:0000313" key="4">
    <source>
        <dbReference type="Proteomes" id="UP000029737"/>
    </source>
</evidence>
<name>A0A099DCN7_9ACTN</name>
<organism evidence="2 5">
    <name type="scientific">Actinopolyspora erythraea</name>
    <dbReference type="NCBI Taxonomy" id="414996"/>
    <lineage>
        <taxon>Bacteria</taxon>
        <taxon>Bacillati</taxon>
        <taxon>Actinomycetota</taxon>
        <taxon>Actinomycetes</taxon>
        <taxon>Actinopolysporales</taxon>
        <taxon>Actinopolysporaceae</taxon>
        <taxon>Actinopolyspora</taxon>
    </lineage>
</organism>
<evidence type="ECO:0000313" key="3">
    <source>
        <dbReference type="EMBL" id="KGI83210.1"/>
    </source>
</evidence>
<reference evidence="2 5" key="2">
    <citation type="submission" date="2017-08" db="EMBL/GenBank/DDBJ databases">
        <title>The complete genome sequence of moderately halophilic actinomycete Actinopolyspora erythraea YIM 90600, the producer of novel erythromycin, novel actinopolysporins A-C and tubercidin.</title>
        <authorList>
            <person name="Yin M."/>
            <person name="Tang S."/>
        </authorList>
    </citation>
    <scope>NUCLEOTIDE SEQUENCE [LARGE SCALE GENOMIC DNA]</scope>
    <source>
        <strain evidence="2 5">YIM 90600</strain>
    </source>
</reference>
<evidence type="ECO:0000256" key="1">
    <source>
        <dbReference type="SAM" id="MobiDB-lite"/>
    </source>
</evidence>
<accession>A0A099DCN7</accession>
<sequence length="62" mass="6810">MLLFSSANPNDVQRGSGDPSVVARTRPNPWLVPVFHLFEITKGLPERIRKALLESPSVTPLG</sequence>
<feature type="region of interest" description="Disordered" evidence="1">
    <location>
        <begin position="1"/>
        <end position="22"/>
    </location>
</feature>
<dbReference type="KEGG" id="aey:CDG81_00780"/>
<keyword evidence="4" id="KW-1185">Reference proteome</keyword>
<dbReference type="Proteomes" id="UP000029737">
    <property type="component" value="Unassembled WGS sequence"/>
</dbReference>
<proteinExistence type="predicted"/>
<dbReference type="AlphaFoldDB" id="A0A099DCN7"/>
<reference evidence="3 4" key="1">
    <citation type="journal article" date="2014" name="PLoS ONE">
        <title>Identification and Characterization of a New Erythromycin Biosynthetic Gene Cluster in Actinopolyspora erythraea YIM90600, a Novel Erythronolide-Producing Halophilic Actinomycete Isolated from Salt Field.</title>
        <authorList>
            <person name="Chen D."/>
            <person name="Feng J."/>
            <person name="Huang L."/>
            <person name="Zhang Q."/>
            <person name="Wu J."/>
            <person name="Zhu X."/>
            <person name="Duan Y."/>
            <person name="Xu Z."/>
        </authorList>
    </citation>
    <scope>NUCLEOTIDE SEQUENCE [LARGE SCALE GENOMIC DNA]</scope>
    <source>
        <strain evidence="3 4">YIM90600</strain>
    </source>
</reference>
<dbReference type="EMBL" id="JPMV01000001">
    <property type="protein sequence ID" value="KGI83210.1"/>
    <property type="molecule type" value="Genomic_DNA"/>
</dbReference>
<dbReference type="EMBL" id="CP022752">
    <property type="protein sequence ID" value="ASU77100.1"/>
    <property type="molecule type" value="Genomic_DNA"/>
</dbReference>
<feature type="compositionally biased region" description="Polar residues" evidence="1">
    <location>
        <begin position="1"/>
        <end position="13"/>
    </location>
</feature>
<dbReference type="HOGENOM" id="CLU_2893682_0_0_11"/>
<evidence type="ECO:0000313" key="5">
    <source>
        <dbReference type="Proteomes" id="UP000215043"/>
    </source>
</evidence>
<protein>
    <submittedName>
        <fullName evidence="2">Uncharacterized protein</fullName>
    </submittedName>
</protein>
<gene>
    <name evidence="2" type="ORF">CDG81_00780</name>
    <name evidence="3" type="ORF">IL38_00905</name>
</gene>
<evidence type="ECO:0000313" key="2">
    <source>
        <dbReference type="EMBL" id="ASU77100.1"/>
    </source>
</evidence>
<dbReference type="Proteomes" id="UP000215043">
    <property type="component" value="Chromosome"/>
</dbReference>